<comment type="caution">
    <text evidence="8">Lacks conserved residue(s) required for the propagation of feature annotation.</text>
</comment>
<feature type="binding site" evidence="8">
    <location>
        <position position="145"/>
    </location>
    <ligand>
        <name>NAD(+)</name>
        <dbReference type="ChEBI" id="CHEBI:57540"/>
    </ligand>
</feature>
<dbReference type="InterPro" id="IPR016064">
    <property type="entry name" value="NAD/diacylglycerol_kinase_sf"/>
</dbReference>
<evidence type="ECO:0000313" key="10">
    <source>
        <dbReference type="Proteomes" id="UP000030012"/>
    </source>
</evidence>
<dbReference type="Gene3D" id="3.40.50.10330">
    <property type="entry name" value="Probable inorganic polyphosphate/atp-NAD kinase, domain 1"/>
    <property type="match status" value="1"/>
</dbReference>
<dbReference type="PANTHER" id="PTHR20275:SF0">
    <property type="entry name" value="NAD KINASE"/>
    <property type="match status" value="1"/>
</dbReference>
<evidence type="ECO:0000256" key="2">
    <source>
        <dbReference type="ARBA" id="ARBA00022741"/>
    </source>
</evidence>
<evidence type="ECO:0000256" key="7">
    <source>
        <dbReference type="ARBA" id="ARBA00047925"/>
    </source>
</evidence>
<dbReference type="InterPro" id="IPR017437">
    <property type="entry name" value="ATP-NAD_kinase_PpnK-typ_C"/>
</dbReference>
<dbReference type="Pfam" id="PF20143">
    <property type="entry name" value="NAD_kinase_C"/>
    <property type="match status" value="1"/>
</dbReference>
<proteinExistence type="inferred from homology"/>
<feature type="binding site" evidence="8">
    <location>
        <position position="66"/>
    </location>
    <ligand>
        <name>NAD(+)</name>
        <dbReference type="ChEBI" id="CHEBI:57540"/>
    </ligand>
</feature>
<dbReference type="EC" id="2.7.1.23" evidence="8"/>
<keyword evidence="6 8" id="KW-0520">NAD</keyword>
<feature type="binding site" evidence="8">
    <location>
        <position position="234"/>
    </location>
    <ligand>
        <name>NAD(+)</name>
        <dbReference type="ChEBI" id="CHEBI:57540"/>
    </ligand>
</feature>
<accession>A0A0A0I5L8</accession>
<evidence type="ECO:0000256" key="4">
    <source>
        <dbReference type="ARBA" id="ARBA00022840"/>
    </source>
</evidence>
<feature type="active site" description="Proton acceptor" evidence="8">
    <location>
        <position position="61"/>
    </location>
</feature>
<feature type="binding site" evidence="8">
    <location>
        <position position="164"/>
    </location>
    <ligand>
        <name>NAD(+)</name>
        <dbReference type="ChEBI" id="CHEBI:57540"/>
    </ligand>
</feature>
<evidence type="ECO:0000256" key="5">
    <source>
        <dbReference type="ARBA" id="ARBA00022857"/>
    </source>
</evidence>
<dbReference type="GO" id="GO:0019674">
    <property type="term" value="P:NAD+ metabolic process"/>
    <property type="evidence" value="ECO:0007669"/>
    <property type="project" value="InterPro"/>
</dbReference>
<comment type="catalytic activity">
    <reaction evidence="7 8">
        <text>NAD(+) + ATP = ADP + NADP(+) + H(+)</text>
        <dbReference type="Rhea" id="RHEA:18629"/>
        <dbReference type="ChEBI" id="CHEBI:15378"/>
        <dbReference type="ChEBI" id="CHEBI:30616"/>
        <dbReference type="ChEBI" id="CHEBI:57540"/>
        <dbReference type="ChEBI" id="CHEBI:58349"/>
        <dbReference type="ChEBI" id="CHEBI:456216"/>
        <dbReference type="EC" id="2.7.1.23"/>
    </reaction>
</comment>
<comment type="function">
    <text evidence="8">Involved in the regulation of the intracellular balance of NAD and NADP, and is a key enzyme in the biosynthesis of NADP. Catalyzes specifically the phosphorylation on 2'-hydroxyl of the adenosine moiety of NAD to yield NADP.</text>
</comment>
<keyword evidence="5 8" id="KW-0521">NADP</keyword>
<comment type="subcellular location">
    <subcellularLocation>
        <location evidence="8">Cytoplasm</location>
    </subcellularLocation>
</comment>
<protein>
    <recommendedName>
        <fullName evidence="8">NAD kinase</fullName>
        <ecNumber evidence="8">2.7.1.23</ecNumber>
    </recommendedName>
    <alternativeName>
        <fullName evidence="8">ATP-dependent NAD kinase</fullName>
    </alternativeName>
</protein>
<keyword evidence="4 8" id="KW-0067">ATP-binding</keyword>
<dbReference type="OrthoDB" id="9774737at2"/>
<gene>
    <name evidence="8" type="primary">nadK</name>
    <name evidence="9" type="ORF">Z968_10280</name>
</gene>
<dbReference type="GO" id="GO:0005737">
    <property type="term" value="C:cytoplasm"/>
    <property type="evidence" value="ECO:0007669"/>
    <property type="project" value="UniProtKB-SubCell"/>
</dbReference>
<dbReference type="GO" id="GO:0046872">
    <property type="term" value="F:metal ion binding"/>
    <property type="evidence" value="ECO:0007669"/>
    <property type="project" value="UniProtKB-UniRule"/>
</dbReference>
<sequence length="273" mass="30776">MKNIGLNINSSKFIDEGVIESIINKIQKYFKDSTIIVYKDSKGLDSENTRKFDMIVVLGGDGTILRAARNVAKFDVPILGVNMGHLGFLTAVEVAEFEEAIKKLSFKKYKIEDRMMLRCEVNDGNETKIYNSLNDVVISRRPLARILNSTIYIDNELYTEFNSDGIIVSTPTGSTGYALSAGGPIVYPTLEVISLTPICPHSMQNRSIMIESKSEICINVDDKNESVFLTLDGQKGVEIDHFKKITIKKSEFKCKLIRIDGYNYFDVLREKIF</sequence>
<comment type="similarity">
    <text evidence="8">Belongs to the NAD kinase family.</text>
</comment>
<dbReference type="EMBL" id="JENJ01000051">
    <property type="protein sequence ID" value="KGM94975.1"/>
    <property type="molecule type" value="Genomic_DNA"/>
</dbReference>
<dbReference type="InterPro" id="IPR017438">
    <property type="entry name" value="ATP-NAD_kinase_N"/>
</dbReference>
<reference evidence="9 10" key="1">
    <citation type="submission" date="2014-01" db="EMBL/GenBank/DDBJ databases">
        <title>Plasmidome dynamics in the species complex Clostridium novyi sensu lato converts strains of independent lineages into distinctly different pathogens.</title>
        <authorList>
            <person name="Skarin H."/>
            <person name="Segerman B."/>
        </authorList>
    </citation>
    <scope>NUCLEOTIDE SEQUENCE [LARGE SCALE GENOMIC DNA]</scope>
    <source>
        <strain evidence="9 10">4552</strain>
    </source>
</reference>
<dbReference type="HAMAP" id="MF_00361">
    <property type="entry name" value="NAD_kinase"/>
    <property type="match status" value="1"/>
</dbReference>
<dbReference type="SUPFAM" id="SSF111331">
    <property type="entry name" value="NAD kinase/diacylglycerol kinase-like"/>
    <property type="match status" value="1"/>
</dbReference>
<dbReference type="GO" id="GO:0006741">
    <property type="term" value="P:NADP+ biosynthetic process"/>
    <property type="evidence" value="ECO:0007669"/>
    <property type="project" value="UniProtKB-UniRule"/>
</dbReference>
<dbReference type="Pfam" id="PF01513">
    <property type="entry name" value="NAD_kinase"/>
    <property type="match status" value="1"/>
</dbReference>
<dbReference type="InterPro" id="IPR002504">
    <property type="entry name" value="NADK"/>
</dbReference>
<feature type="binding site" evidence="8">
    <location>
        <begin position="175"/>
        <end position="180"/>
    </location>
    <ligand>
        <name>NAD(+)</name>
        <dbReference type="ChEBI" id="CHEBI:57540"/>
    </ligand>
</feature>
<dbReference type="RefSeq" id="WP_039255936.1">
    <property type="nucleotide sequence ID" value="NZ_JENJ01000051.1"/>
</dbReference>
<feature type="binding site" evidence="8">
    <location>
        <begin position="61"/>
        <end position="62"/>
    </location>
    <ligand>
        <name>NAD(+)</name>
        <dbReference type="ChEBI" id="CHEBI:57540"/>
    </ligand>
</feature>
<feature type="binding site" evidence="8">
    <location>
        <begin position="134"/>
        <end position="135"/>
    </location>
    <ligand>
        <name>NAD(+)</name>
        <dbReference type="ChEBI" id="CHEBI:57540"/>
    </ligand>
</feature>
<dbReference type="AlphaFoldDB" id="A0A0A0I5L8"/>
<dbReference type="GO" id="GO:0051287">
    <property type="term" value="F:NAD binding"/>
    <property type="evidence" value="ECO:0007669"/>
    <property type="project" value="UniProtKB-ARBA"/>
</dbReference>
<keyword evidence="1 8" id="KW-0808">Transferase</keyword>
<evidence type="ECO:0000313" key="9">
    <source>
        <dbReference type="EMBL" id="KGM94975.1"/>
    </source>
</evidence>
<keyword evidence="3 8" id="KW-0418">Kinase</keyword>
<dbReference type="FunFam" id="2.60.200.30:FF:000009">
    <property type="entry name" value="Poly(P)/ATP NAD kinase"/>
    <property type="match status" value="1"/>
</dbReference>
<organism evidence="9 10">
    <name type="scientific">Clostridium novyi A str. 4552</name>
    <dbReference type="NCBI Taxonomy" id="1444289"/>
    <lineage>
        <taxon>Bacteria</taxon>
        <taxon>Bacillati</taxon>
        <taxon>Bacillota</taxon>
        <taxon>Clostridia</taxon>
        <taxon>Eubacteriales</taxon>
        <taxon>Clostridiaceae</taxon>
        <taxon>Clostridium</taxon>
    </lineage>
</organism>
<dbReference type="Proteomes" id="UP000030012">
    <property type="component" value="Unassembled WGS sequence"/>
</dbReference>
<dbReference type="GO" id="GO:0005524">
    <property type="term" value="F:ATP binding"/>
    <property type="evidence" value="ECO:0007669"/>
    <property type="project" value="UniProtKB-KW"/>
</dbReference>
<evidence type="ECO:0000256" key="3">
    <source>
        <dbReference type="ARBA" id="ARBA00022777"/>
    </source>
</evidence>
<keyword evidence="2 8" id="KW-0547">Nucleotide-binding</keyword>
<evidence type="ECO:0000256" key="6">
    <source>
        <dbReference type="ARBA" id="ARBA00023027"/>
    </source>
</evidence>
<name>A0A0A0I5L8_CLONO</name>
<dbReference type="PANTHER" id="PTHR20275">
    <property type="entry name" value="NAD KINASE"/>
    <property type="match status" value="1"/>
</dbReference>
<dbReference type="GO" id="GO:0003951">
    <property type="term" value="F:NAD+ kinase activity"/>
    <property type="evidence" value="ECO:0007669"/>
    <property type="project" value="UniProtKB-UniRule"/>
</dbReference>
<keyword evidence="8" id="KW-0963">Cytoplasm</keyword>
<evidence type="ECO:0000256" key="8">
    <source>
        <dbReference type="HAMAP-Rule" id="MF_00361"/>
    </source>
</evidence>
<comment type="cofactor">
    <cofactor evidence="8">
        <name>a divalent metal cation</name>
        <dbReference type="ChEBI" id="CHEBI:60240"/>
    </cofactor>
</comment>
<comment type="caution">
    <text evidence="9">The sequence shown here is derived from an EMBL/GenBank/DDBJ whole genome shotgun (WGS) entry which is preliminary data.</text>
</comment>
<evidence type="ECO:0000256" key="1">
    <source>
        <dbReference type="ARBA" id="ARBA00022679"/>
    </source>
</evidence>
<dbReference type="Gene3D" id="2.60.200.30">
    <property type="entry name" value="Probable inorganic polyphosphate/atp-NAD kinase, domain 2"/>
    <property type="match status" value="1"/>
</dbReference>